<gene>
    <name evidence="15" type="primary">SAS3</name>
    <name evidence="15" type="ORF">H2201_003309</name>
</gene>
<dbReference type="InterPro" id="IPR016181">
    <property type="entry name" value="Acyl_CoA_acyltransferase"/>
</dbReference>
<comment type="similarity">
    <text evidence="2 12">Belongs to the MYST (SAS/MOZ) family.</text>
</comment>
<feature type="domain" description="MYST-type HAT" evidence="14">
    <location>
        <begin position="505"/>
        <end position="779"/>
    </location>
</feature>
<evidence type="ECO:0000256" key="8">
    <source>
        <dbReference type="ARBA" id="ARBA00022853"/>
    </source>
</evidence>
<protein>
    <recommendedName>
        <fullName evidence="3 12">Histone acetyltransferase</fullName>
        <ecNumber evidence="3 12">2.3.1.48</ecNumber>
    </recommendedName>
</protein>
<dbReference type="Gene3D" id="3.30.60.60">
    <property type="entry name" value="N-acetyl transferase-like"/>
    <property type="match status" value="1"/>
</dbReference>
<dbReference type="PANTHER" id="PTHR10615:SF161">
    <property type="entry name" value="HISTONE ACETYLTRANSFERASE KAT7"/>
    <property type="match status" value="1"/>
</dbReference>
<keyword evidence="15" id="KW-0012">Acyltransferase</keyword>
<feature type="compositionally biased region" description="Pro residues" evidence="13">
    <location>
        <begin position="858"/>
        <end position="870"/>
    </location>
</feature>
<dbReference type="GO" id="GO:0061733">
    <property type="term" value="F:protein-lysine-acetyltransferase activity"/>
    <property type="evidence" value="ECO:0007669"/>
    <property type="project" value="UniProtKB-EC"/>
</dbReference>
<organism evidence="15 16">
    <name type="scientific">Coniosporium apollinis</name>
    <dbReference type="NCBI Taxonomy" id="61459"/>
    <lineage>
        <taxon>Eukaryota</taxon>
        <taxon>Fungi</taxon>
        <taxon>Dikarya</taxon>
        <taxon>Ascomycota</taxon>
        <taxon>Pezizomycotina</taxon>
        <taxon>Dothideomycetes</taxon>
        <taxon>Dothideomycetes incertae sedis</taxon>
        <taxon>Coniosporium</taxon>
    </lineage>
</organism>
<feature type="compositionally biased region" description="Low complexity" evidence="13">
    <location>
        <begin position="954"/>
        <end position="965"/>
    </location>
</feature>
<evidence type="ECO:0000256" key="10">
    <source>
        <dbReference type="ARBA" id="ARBA00023242"/>
    </source>
</evidence>
<keyword evidence="16" id="KW-1185">Reference proteome</keyword>
<feature type="region of interest" description="Disordered" evidence="13">
    <location>
        <begin position="392"/>
        <end position="421"/>
    </location>
</feature>
<evidence type="ECO:0000256" key="1">
    <source>
        <dbReference type="ARBA" id="ARBA00004123"/>
    </source>
</evidence>
<feature type="compositionally biased region" description="Low complexity" evidence="13">
    <location>
        <begin position="113"/>
        <end position="133"/>
    </location>
</feature>
<keyword evidence="6" id="KW-0863">Zinc-finger</keyword>
<dbReference type="InterPro" id="IPR050603">
    <property type="entry name" value="MYST_HAT"/>
</dbReference>
<keyword evidence="5" id="KW-0479">Metal-binding</keyword>
<evidence type="ECO:0000256" key="11">
    <source>
        <dbReference type="ARBA" id="ARBA00045805"/>
    </source>
</evidence>
<dbReference type="PROSITE" id="PS51726">
    <property type="entry name" value="MYST_HAT"/>
    <property type="match status" value="1"/>
</dbReference>
<feature type="compositionally biased region" description="Polar residues" evidence="13">
    <location>
        <begin position="61"/>
        <end position="72"/>
    </location>
</feature>
<dbReference type="Pfam" id="PF01853">
    <property type="entry name" value="MOZ_SAS"/>
    <property type="match status" value="1"/>
</dbReference>
<accession>A0ABQ9NW99</accession>
<dbReference type="PANTHER" id="PTHR10615">
    <property type="entry name" value="HISTONE ACETYLTRANSFERASE"/>
    <property type="match status" value="1"/>
</dbReference>
<evidence type="ECO:0000256" key="7">
    <source>
        <dbReference type="ARBA" id="ARBA00022833"/>
    </source>
</evidence>
<feature type="region of interest" description="Disordered" evidence="13">
    <location>
        <begin position="1050"/>
        <end position="1090"/>
    </location>
</feature>
<dbReference type="InterPro" id="IPR036388">
    <property type="entry name" value="WH-like_DNA-bd_sf"/>
</dbReference>
<keyword evidence="8" id="KW-0156">Chromatin regulator</keyword>
<dbReference type="Proteomes" id="UP001172684">
    <property type="component" value="Unassembled WGS sequence"/>
</dbReference>
<dbReference type="InterPro" id="IPR040706">
    <property type="entry name" value="Zf-MYST"/>
</dbReference>
<feature type="compositionally biased region" description="Acidic residues" evidence="13">
    <location>
        <begin position="76"/>
        <end position="91"/>
    </location>
</feature>
<dbReference type="Pfam" id="PF16866">
    <property type="entry name" value="PHD_4"/>
    <property type="match status" value="1"/>
</dbReference>
<evidence type="ECO:0000256" key="5">
    <source>
        <dbReference type="ARBA" id="ARBA00022723"/>
    </source>
</evidence>
<evidence type="ECO:0000256" key="6">
    <source>
        <dbReference type="ARBA" id="ARBA00022771"/>
    </source>
</evidence>
<feature type="compositionally biased region" description="Basic residues" evidence="13">
    <location>
        <begin position="933"/>
        <end position="947"/>
    </location>
</feature>
<proteinExistence type="inferred from homology"/>
<feature type="compositionally biased region" description="Acidic residues" evidence="13">
    <location>
        <begin position="1001"/>
        <end position="1015"/>
    </location>
</feature>
<dbReference type="EC" id="2.3.1.48" evidence="3 12"/>
<feature type="compositionally biased region" description="Acidic residues" evidence="13">
    <location>
        <begin position="1059"/>
        <end position="1090"/>
    </location>
</feature>
<evidence type="ECO:0000256" key="9">
    <source>
        <dbReference type="ARBA" id="ARBA00022990"/>
    </source>
</evidence>
<name>A0ABQ9NW99_9PEZI</name>
<sequence length="1090" mass="119354">MNHESATLEYFTSKLATVITYAMATEPSRLLGRRVDAIDAESSDVDAEHEEDVDVGLPVSRSGQHAQTTETAGSDVDAEGEEVDDEEDESEPVGAVKAAAVDAASDEDEDVAVESSDAKSSGSEDNDSSSSSESDAENEWEGESDTGGGAEVEIADPNRCIFCGGKEEDDPSEEFEEYLACAVCGDNGPMADEIHPAAHRQCARNASSLGASDDAERWRCTNCVENGLEADVQNAPDSASRRRSSAPKIARDLLPSHRGGIRSDSHSVFNKLILDDDPMDGSRSLRKRKISPDEDGPPVRPSRKRRRPSDAPTAPTVDFEPSSPASRRADRSDKMNVDGANDSASDIGGSQRTRPSRRRLKKADQPLARVVQSEGISLILAFRLDPTRVSQILSRRPKGSSRRARDRSRRVVPPTPEPELEHYPAISTTANYAPFYLDNEKDETKNKPYGGILSEAEADTSKTFPGDADRKRFEIARQKAEEDWRKKTAAAASGQENVRPSKVSGPPSKIKCINFGGWEIDTWHAAPYPEEYSRNRVLYICEFCLKYMNSDYVAWRHKLKCPARHPPGDEIYRDGKYSFFEVDGRKNPVYCQNLCLLAKLFLGSKTLYYDVEPFLFYVMTEYDEFGFHFVGYFSKEKRPSSLNNVSCILVLPIHQRKGFGHMLIDFSYLLTRVEQKTGSPEKPLSDMGLVSYRGYWRLVLCYQLIDRKTPISIAQISENTGMTADDIISALEGLRTLVKDPVTKTYALRLDHDFFREYIDKHERKPWPKINPDSLVWTPYVIGRNSASSYEEGPHLQTMAPRDGELEDEQVAPEEGVQIQLAQDAQEQRQSEPPAITSSTAETPAQDIPTPADESEKPPPATPAPPPSIPSIPSFSHIIYDAPDLDPDATPRPPNTRTSASATPTPAHQILHPASAIPPTRFEIFPPLPGAANRRRSNRPFGSRRRNGTQTPGTARRSTPASRRTPVARGGKQLGELGEGRSTVRRGRSRLGEVASVAGDGEGEGEGEEEGEMGEEVVVGESPMKGRGKVNAGAGEGVGKLVGVVIRGSGDVEGRGDADADGDFDPAEAEAEAEGSGEDVEGEEVDMVDA</sequence>
<feature type="region of interest" description="Disordered" evidence="13">
    <location>
        <begin position="42"/>
        <end position="156"/>
    </location>
</feature>
<comment type="subcellular location">
    <subcellularLocation>
        <location evidence="1 12">Nucleus</location>
    </subcellularLocation>
</comment>
<feature type="compositionally biased region" description="Polar residues" evidence="13">
    <location>
        <begin position="342"/>
        <end position="353"/>
    </location>
</feature>
<comment type="caution">
    <text evidence="15">The sequence shown here is derived from an EMBL/GenBank/DDBJ whole genome shotgun (WGS) entry which is preliminary data.</text>
</comment>
<feature type="region of interest" description="Disordered" evidence="13">
    <location>
        <begin position="484"/>
        <end position="505"/>
    </location>
</feature>
<evidence type="ECO:0000256" key="12">
    <source>
        <dbReference type="RuleBase" id="RU361211"/>
    </source>
</evidence>
<feature type="compositionally biased region" description="Basic residues" evidence="13">
    <location>
        <begin position="395"/>
        <end position="410"/>
    </location>
</feature>
<dbReference type="Gene3D" id="3.40.630.30">
    <property type="match status" value="1"/>
</dbReference>
<feature type="compositionally biased region" description="Basic and acidic residues" evidence="13">
    <location>
        <begin position="249"/>
        <end position="265"/>
    </location>
</feature>
<keyword evidence="4 15" id="KW-0808">Transferase</keyword>
<dbReference type="InterPro" id="IPR002717">
    <property type="entry name" value="HAT_MYST-type"/>
</dbReference>
<evidence type="ECO:0000256" key="13">
    <source>
        <dbReference type="SAM" id="MobiDB-lite"/>
    </source>
</evidence>
<feature type="compositionally biased region" description="Acidic residues" evidence="13">
    <location>
        <begin position="134"/>
        <end position="144"/>
    </location>
</feature>
<evidence type="ECO:0000256" key="3">
    <source>
        <dbReference type="ARBA" id="ARBA00013184"/>
    </source>
</evidence>
<dbReference type="SUPFAM" id="SSF55729">
    <property type="entry name" value="Acyl-CoA N-acyltransferases (Nat)"/>
    <property type="match status" value="1"/>
</dbReference>
<reference evidence="15" key="1">
    <citation type="submission" date="2022-10" db="EMBL/GenBank/DDBJ databases">
        <title>Culturing micro-colonial fungi from biological soil crusts in the Mojave desert and describing Neophaeococcomyces mojavensis, and introducing the new genera and species Taxawa tesnikishii.</title>
        <authorList>
            <person name="Kurbessoian T."/>
            <person name="Stajich J.E."/>
        </authorList>
    </citation>
    <scope>NUCLEOTIDE SEQUENCE</scope>
    <source>
        <strain evidence="15">TK_1</strain>
    </source>
</reference>
<feature type="compositionally biased region" description="Low complexity" evidence="13">
    <location>
        <begin position="895"/>
        <end position="907"/>
    </location>
</feature>
<dbReference type="Gene3D" id="1.10.10.10">
    <property type="entry name" value="Winged helix-like DNA-binding domain superfamily/Winged helix DNA-binding domain"/>
    <property type="match status" value="1"/>
</dbReference>
<evidence type="ECO:0000313" key="16">
    <source>
        <dbReference type="Proteomes" id="UP001172684"/>
    </source>
</evidence>
<evidence type="ECO:0000256" key="4">
    <source>
        <dbReference type="ARBA" id="ARBA00022679"/>
    </source>
</evidence>
<feature type="region of interest" description="Disordered" evidence="13">
    <location>
        <begin position="233"/>
        <end position="368"/>
    </location>
</feature>
<evidence type="ECO:0000256" key="2">
    <source>
        <dbReference type="ARBA" id="ARBA00010107"/>
    </source>
</evidence>
<keyword evidence="9" id="KW-0007">Acetylation</keyword>
<evidence type="ECO:0000313" key="15">
    <source>
        <dbReference type="EMBL" id="KAJ9666650.1"/>
    </source>
</evidence>
<comment type="function">
    <text evidence="11">Catalytic component of the NuA4 histone acetyltransferase (HAT) complex which is involved in epigenetic transcriptional activation of selected genes principally by acetylation of nucleosomal histones H4, H3, H2B, H2A and H2A variant H2A.Z. Acetylates histone H4 to form H4K5ac, H4K8ac, H4K12ac and H4K16ac, histone H3 to form H3K14ac, and histone H2A to form H2AK4ac and H2AK7ac. The NuA4 complex is involved in the DNA damage response and is required for chromosome segregation. The NuA4 complex plays a direct role in repair of DNA double-strand breaks (DSBs) through homologous recombination. Recruitment to promoters depends on H3K4me. Also acetylates non-histone proteins. In addition to protein acetyltransferase, can use different acyl-CoA substrates, such as 2-hydroxyisobutanoyl-CoA (2-hydroxyisobutyryl-CoA) or (2E)-butenoyl-CoA (crotonyl-CoA), and is able to mediate protein 2-hydroxyisobutyrylation and crotonylation, respectively.</text>
</comment>
<feature type="region of interest" description="Disordered" evidence="13">
    <location>
        <begin position="787"/>
        <end position="1035"/>
    </location>
</feature>
<comment type="catalytic activity">
    <reaction evidence="12">
        <text>L-lysyl-[protein] + acetyl-CoA = N(6)-acetyl-L-lysyl-[protein] + CoA + H(+)</text>
        <dbReference type="Rhea" id="RHEA:45948"/>
        <dbReference type="Rhea" id="RHEA-COMP:9752"/>
        <dbReference type="Rhea" id="RHEA-COMP:10731"/>
        <dbReference type="ChEBI" id="CHEBI:15378"/>
        <dbReference type="ChEBI" id="CHEBI:29969"/>
        <dbReference type="ChEBI" id="CHEBI:57287"/>
        <dbReference type="ChEBI" id="CHEBI:57288"/>
        <dbReference type="ChEBI" id="CHEBI:61930"/>
        <dbReference type="EC" id="2.3.1.48"/>
    </reaction>
</comment>
<evidence type="ECO:0000259" key="14">
    <source>
        <dbReference type="PROSITE" id="PS51726"/>
    </source>
</evidence>
<feature type="compositionally biased region" description="Acidic residues" evidence="13">
    <location>
        <begin position="42"/>
        <end position="54"/>
    </location>
</feature>
<dbReference type="InterPro" id="IPR019787">
    <property type="entry name" value="Znf_PHD-finger"/>
</dbReference>
<keyword evidence="7" id="KW-0862">Zinc</keyword>
<keyword evidence="10 12" id="KW-0539">Nucleus</keyword>
<feature type="compositionally biased region" description="Basic and acidic residues" evidence="13">
    <location>
        <begin position="327"/>
        <end position="336"/>
    </location>
</feature>
<dbReference type="EMBL" id="JAPDRL010000018">
    <property type="protein sequence ID" value="KAJ9666650.1"/>
    <property type="molecule type" value="Genomic_DNA"/>
</dbReference>
<dbReference type="Pfam" id="PF17772">
    <property type="entry name" value="zf-MYST"/>
    <property type="match status" value="1"/>
</dbReference>